<protein>
    <recommendedName>
        <fullName evidence="4">ECF transporter S component</fullName>
    </recommendedName>
</protein>
<dbReference type="PANTHER" id="PTHR37815">
    <property type="entry name" value="UPF0397 PROTEIN BC_2624-RELATED"/>
    <property type="match status" value="1"/>
</dbReference>
<dbReference type="Proteomes" id="UP000007939">
    <property type="component" value="Chromosome"/>
</dbReference>
<evidence type="ECO:0008006" key="4">
    <source>
        <dbReference type="Google" id="ProtNLM"/>
    </source>
</evidence>
<dbReference type="InterPro" id="IPR009825">
    <property type="entry name" value="ECF_substrate-spec-like"/>
</dbReference>
<keyword evidence="1" id="KW-1133">Transmembrane helix</keyword>
<feature type="transmembrane region" description="Helical" evidence="1">
    <location>
        <begin position="83"/>
        <end position="103"/>
    </location>
</feature>
<dbReference type="Pfam" id="PF07155">
    <property type="entry name" value="ECF-ribofla_trS"/>
    <property type="match status" value="1"/>
</dbReference>
<evidence type="ECO:0000313" key="3">
    <source>
        <dbReference type="Proteomes" id="UP000007939"/>
    </source>
</evidence>
<organism evidence="2 3">
    <name type="scientific">Parasphaerochaeta coccoides (strain ATCC BAA-1237 / DSM 17374 / SPN1)</name>
    <name type="common">Sphaerochaeta coccoides</name>
    <dbReference type="NCBI Taxonomy" id="760011"/>
    <lineage>
        <taxon>Bacteria</taxon>
        <taxon>Pseudomonadati</taxon>
        <taxon>Spirochaetota</taxon>
        <taxon>Spirochaetia</taxon>
        <taxon>Spirochaetales</taxon>
        <taxon>Sphaerochaetaceae</taxon>
        <taxon>Parasphaerochaeta</taxon>
    </lineage>
</organism>
<feature type="transmembrane region" description="Helical" evidence="1">
    <location>
        <begin position="12"/>
        <end position="31"/>
    </location>
</feature>
<feature type="transmembrane region" description="Helical" evidence="1">
    <location>
        <begin position="43"/>
        <end position="63"/>
    </location>
</feature>
<dbReference type="eggNOG" id="COG4720">
    <property type="taxonomic scope" value="Bacteria"/>
</dbReference>
<gene>
    <name evidence="2" type="ordered locus">Spico_1325</name>
</gene>
<feature type="transmembrane region" description="Helical" evidence="1">
    <location>
        <begin position="163"/>
        <end position="181"/>
    </location>
</feature>
<dbReference type="KEGG" id="scc:Spico_1325"/>
<dbReference type="Gene3D" id="1.10.1760.20">
    <property type="match status" value="1"/>
</dbReference>
<keyword evidence="1" id="KW-0812">Transmembrane</keyword>
<evidence type="ECO:0000256" key="1">
    <source>
        <dbReference type="SAM" id="Phobius"/>
    </source>
</evidence>
<proteinExistence type="predicted"/>
<dbReference type="PANTHER" id="PTHR37815:SF3">
    <property type="entry name" value="UPF0397 PROTEIN SPR0429"/>
    <property type="match status" value="1"/>
</dbReference>
<sequence>MEQRNFGKGALFPAIIAVLGAVTFVFTSLRIPTIGGLGGYIHLGDVAVCFAAYAFGPWTAFLAGGLGTALADVIGPFAQWAPVSFITHGLQGAVTALVARAFLRQGCRRDGKEGIRKTEALWSWPGVIVSGLLSMVIVAGGYFLGGGLLVGFAAAVPEIPLNLLQSGTGVVGGALLSRYVIRAYPPVKAWRW</sequence>
<keyword evidence="3" id="KW-1185">Reference proteome</keyword>
<reference evidence="3" key="1">
    <citation type="submission" date="2011-04" db="EMBL/GenBank/DDBJ databases">
        <title>The complete genome of Spirochaeta coccoides DSM 17374.</title>
        <authorList>
            <person name="Lucas S."/>
            <person name="Copeland A."/>
            <person name="Lapidus A."/>
            <person name="Bruce D."/>
            <person name="Goodwin L."/>
            <person name="Pitluck S."/>
            <person name="Peters L."/>
            <person name="Kyrpides N."/>
            <person name="Mavromatis K."/>
            <person name="Pagani I."/>
            <person name="Ivanova N."/>
            <person name="Ovchinnikova G."/>
            <person name="Lu M."/>
            <person name="Detter J.C."/>
            <person name="Tapia R."/>
            <person name="Han C."/>
            <person name="Land M."/>
            <person name="Hauser L."/>
            <person name="Markowitz V."/>
            <person name="Cheng J.-F."/>
            <person name="Hugenholtz P."/>
            <person name="Woyke T."/>
            <person name="Wu D."/>
            <person name="Spring S."/>
            <person name="Schroeder M."/>
            <person name="Brambilla E."/>
            <person name="Klenk H.-P."/>
            <person name="Eisen J.A."/>
        </authorList>
    </citation>
    <scope>NUCLEOTIDE SEQUENCE [LARGE SCALE GENOMIC DNA]</scope>
    <source>
        <strain evidence="3">ATCC BAA-1237 / DSM 17374 / SPN1</strain>
    </source>
</reference>
<dbReference type="EMBL" id="CP002659">
    <property type="protein sequence ID" value="AEC02531.1"/>
    <property type="molecule type" value="Genomic_DNA"/>
</dbReference>
<dbReference type="AlphaFoldDB" id="F4GM56"/>
<dbReference type="GO" id="GO:0016020">
    <property type="term" value="C:membrane"/>
    <property type="evidence" value="ECO:0007669"/>
    <property type="project" value="InterPro"/>
</dbReference>
<dbReference type="HOGENOM" id="CLU_084705_1_0_12"/>
<dbReference type="STRING" id="760011.Spico_1325"/>
<dbReference type="RefSeq" id="WP_013739926.1">
    <property type="nucleotide sequence ID" value="NC_015436.1"/>
</dbReference>
<evidence type="ECO:0000313" key="2">
    <source>
        <dbReference type="EMBL" id="AEC02531.1"/>
    </source>
</evidence>
<keyword evidence="1" id="KW-0472">Membrane</keyword>
<accession>F4GM56</accession>
<reference evidence="2 3" key="2">
    <citation type="journal article" date="2012" name="Stand. Genomic Sci.">
        <title>Complete genome sequence of the termite hindgut bacterium Spirochaeta coccoides type strain (SPN1(T)), reclassification in the genus Sphaerochaeta as Sphaerochaeta coccoides comb. nov. and emendations of the family Spirochaetaceae and the genus Sphaerochaeta.</title>
        <authorList>
            <person name="Abt B."/>
            <person name="Han C."/>
            <person name="Scheuner C."/>
            <person name="Lu M."/>
            <person name="Lapidus A."/>
            <person name="Nolan M."/>
            <person name="Lucas S."/>
            <person name="Hammon N."/>
            <person name="Deshpande S."/>
            <person name="Cheng J.F."/>
            <person name="Tapia R."/>
            <person name="Goodwin L.A."/>
            <person name="Pitluck S."/>
            <person name="Liolios K."/>
            <person name="Pagani I."/>
            <person name="Ivanova N."/>
            <person name="Mavromatis K."/>
            <person name="Mikhailova N."/>
            <person name="Huntemann M."/>
            <person name="Pati A."/>
            <person name="Chen A."/>
            <person name="Palaniappan K."/>
            <person name="Land M."/>
            <person name="Hauser L."/>
            <person name="Brambilla E.M."/>
            <person name="Rohde M."/>
            <person name="Spring S."/>
            <person name="Gronow S."/>
            <person name="Goker M."/>
            <person name="Woyke T."/>
            <person name="Bristow J."/>
            <person name="Eisen J.A."/>
            <person name="Markowitz V."/>
            <person name="Hugenholtz P."/>
            <person name="Kyrpides N.C."/>
            <person name="Klenk H.P."/>
            <person name="Detter J.C."/>
        </authorList>
    </citation>
    <scope>NUCLEOTIDE SEQUENCE [LARGE SCALE GENOMIC DNA]</scope>
    <source>
        <strain evidence="3">ATCC BAA-1237 / DSM 17374 / SPN1</strain>
    </source>
</reference>
<feature type="transmembrane region" description="Helical" evidence="1">
    <location>
        <begin position="124"/>
        <end position="143"/>
    </location>
</feature>
<name>F4GM56_PARC1</name>